<dbReference type="CDD" id="cd00109">
    <property type="entry name" value="Kunitz-type"/>
    <property type="match status" value="2"/>
</dbReference>
<dbReference type="PANTHER" id="PTHR10083:SF374">
    <property type="entry name" value="BPTI_KUNITZ INHIBITOR DOMAIN-CONTAINING PROTEIN"/>
    <property type="match status" value="1"/>
</dbReference>
<keyword evidence="3" id="KW-1015">Disulfide bond</keyword>
<evidence type="ECO:0000313" key="6">
    <source>
        <dbReference type="Proteomes" id="UP001235939"/>
    </source>
</evidence>
<sequence length="146" mass="16276">MGIVCSTPGVKLVRAGVTAWSQPAKCQEPKAAGRCRGFLYKYYHDTRSGTCKPFTYCRETGNNNVFDSELECTMVCRGMDTKTATCSLGSLMGLCRQKLTRFYYDRSSKSCKTFIYGGCGSNGNNFSDRKQCQDFCAGTYLYINLI</sequence>
<dbReference type="Gene3D" id="4.10.410.10">
    <property type="entry name" value="Pancreatic trypsin inhibitor Kunitz domain"/>
    <property type="match status" value="2"/>
</dbReference>
<organism evidence="5 6">
    <name type="scientific">Cordylochernes scorpioides</name>
    <dbReference type="NCBI Taxonomy" id="51811"/>
    <lineage>
        <taxon>Eukaryota</taxon>
        <taxon>Metazoa</taxon>
        <taxon>Ecdysozoa</taxon>
        <taxon>Arthropoda</taxon>
        <taxon>Chelicerata</taxon>
        <taxon>Arachnida</taxon>
        <taxon>Pseudoscorpiones</taxon>
        <taxon>Cheliferoidea</taxon>
        <taxon>Chernetidae</taxon>
        <taxon>Cordylochernes</taxon>
    </lineage>
</organism>
<dbReference type="PRINTS" id="PR00759">
    <property type="entry name" value="BASICPTASE"/>
</dbReference>
<dbReference type="SMART" id="SM00131">
    <property type="entry name" value="KU"/>
    <property type="match status" value="2"/>
</dbReference>
<evidence type="ECO:0000256" key="1">
    <source>
        <dbReference type="ARBA" id="ARBA00022690"/>
    </source>
</evidence>
<accession>A0ABY6L0S2</accession>
<feature type="domain" description="BPTI/Kunitz inhibitor" evidence="4">
    <location>
        <begin position="86"/>
        <end position="136"/>
    </location>
</feature>
<dbReference type="InterPro" id="IPR036880">
    <property type="entry name" value="Kunitz_BPTI_sf"/>
</dbReference>
<evidence type="ECO:0000256" key="3">
    <source>
        <dbReference type="ARBA" id="ARBA00023157"/>
    </source>
</evidence>
<dbReference type="EMBL" id="CP092873">
    <property type="protein sequence ID" value="UYV74469.1"/>
    <property type="molecule type" value="Genomic_DNA"/>
</dbReference>
<dbReference type="InterPro" id="IPR020901">
    <property type="entry name" value="Prtase_inh_Kunz-CS"/>
</dbReference>
<keyword evidence="2" id="KW-0722">Serine protease inhibitor</keyword>
<dbReference type="InterPro" id="IPR002223">
    <property type="entry name" value="Kunitz_BPTI"/>
</dbReference>
<evidence type="ECO:0000313" key="5">
    <source>
        <dbReference type="EMBL" id="UYV74469.1"/>
    </source>
</evidence>
<dbReference type="Pfam" id="PF00014">
    <property type="entry name" value="Kunitz_BPTI"/>
    <property type="match status" value="2"/>
</dbReference>
<reference evidence="5 6" key="1">
    <citation type="submission" date="2022-01" db="EMBL/GenBank/DDBJ databases">
        <title>A chromosomal length assembly of Cordylochernes scorpioides.</title>
        <authorList>
            <person name="Zeh D."/>
            <person name="Zeh J."/>
        </authorList>
    </citation>
    <scope>NUCLEOTIDE SEQUENCE [LARGE SCALE GENOMIC DNA]</scope>
    <source>
        <strain evidence="5">IN4F17</strain>
        <tissue evidence="5">Whole Body</tissue>
    </source>
</reference>
<evidence type="ECO:0000256" key="2">
    <source>
        <dbReference type="ARBA" id="ARBA00022900"/>
    </source>
</evidence>
<dbReference type="PANTHER" id="PTHR10083">
    <property type="entry name" value="KUNITZ-TYPE PROTEASE INHIBITOR-RELATED"/>
    <property type="match status" value="1"/>
</dbReference>
<proteinExistence type="predicted"/>
<evidence type="ECO:0000259" key="4">
    <source>
        <dbReference type="PROSITE" id="PS50279"/>
    </source>
</evidence>
<feature type="domain" description="BPTI/Kunitz inhibitor" evidence="4">
    <location>
        <begin position="26"/>
        <end position="76"/>
    </location>
</feature>
<keyword evidence="6" id="KW-1185">Reference proteome</keyword>
<dbReference type="PROSITE" id="PS50279">
    <property type="entry name" value="BPTI_KUNITZ_2"/>
    <property type="match status" value="2"/>
</dbReference>
<name>A0ABY6L0S2_9ARAC</name>
<dbReference type="PROSITE" id="PS00280">
    <property type="entry name" value="BPTI_KUNITZ_1"/>
    <property type="match status" value="1"/>
</dbReference>
<dbReference type="InterPro" id="IPR050098">
    <property type="entry name" value="TFPI/VKTCI-like"/>
</dbReference>
<protein>
    <submittedName>
        <fullName evidence="5">WFIKKN2</fullName>
    </submittedName>
</protein>
<gene>
    <name evidence="5" type="ORF">LAZ67_11003621</name>
</gene>
<keyword evidence="1" id="KW-0646">Protease inhibitor</keyword>
<dbReference type="Proteomes" id="UP001235939">
    <property type="component" value="Chromosome 11"/>
</dbReference>
<dbReference type="SUPFAM" id="SSF57362">
    <property type="entry name" value="BPTI-like"/>
    <property type="match status" value="2"/>
</dbReference>